<evidence type="ECO:0000313" key="2">
    <source>
        <dbReference type="Proteomes" id="UP000024635"/>
    </source>
</evidence>
<gene>
    <name evidence="1" type="primary">Acey_s0089.g2217</name>
    <name evidence="1" type="ORF">Y032_0089g2217</name>
</gene>
<dbReference type="AlphaFoldDB" id="A0A016TMB7"/>
<dbReference type="OrthoDB" id="3212410at2759"/>
<proteinExistence type="predicted"/>
<reference evidence="2" key="1">
    <citation type="journal article" date="2015" name="Nat. Genet.">
        <title>The genome and transcriptome of the zoonotic hookworm Ancylostoma ceylanicum identify infection-specific gene families.</title>
        <authorList>
            <person name="Schwarz E.M."/>
            <person name="Hu Y."/>
            <person name="Antoshechkin I."/>
            <person name="Miller M.M."/>
            <person name="Sternberg P.W."/>
            <person name="Aroian R.V."/>
        </authorList>
    </citation>
    <scope>NUCLEOTIDE SEQUENCE</scope>
    <source>
        <strain evidence="2">HY135</strain>
    </source>
</reference>
<sequence>MLEVALRCIFCFNNKMYEQRRGVVMRKRIAPLLAIIFLDHNGRNTLTSEILLYKRFIDDVIVIGNTRTRRKHIEAIEFG</sequence>
<dbReference type="EMBL" id="JARK01001425">
    <property type="protein sequence ID" value="EYC04104.1"/>
    <property type="molecule type" value="Genomic_DNA"/>
</dbReference>
<dbReference type="Proteomes" id="UP000024635">
    <property type="component" value="Unassembled WGS sequence"/>
</dbReference>
<evidence type="ECO:0008006" key="3">
    <source>
        <dbReference type="Google" id="ProtNLM"/>
    </source>
</evidence>
<keyword evidence="2" id="KW-1185">Reference proteome</keyword>
<protein>
    <recommendedName>
        <fullName evidence="3">Reverse transcriptase domain-containing protein</fullName>
    </recommendedName>
</protein>
<comment type="caution">
    <text evidence="1">The sequence shown here is derived from an EMBL/GenBank/DDBJ whole genome shotgun (WGS) entry which is preliminary data.</text>
</comment>
<name>A0A016TMB7_9BILA</name>
<evidence type="ECO:0000313" key="1">
    <source>
        <dbReference type="EMBL" id="EYC04104.1"/>
    </source>
</evidence>
<accession>A0A016TMB7</accession>
<organism evidence="1 2">
    <name type="scientific">Ancylostoma ceylanicum</name>
    <dbReference type="NCBI Taxonomy" id="53326"/>
    <lineage>
        <taxon>Eukaryota</taxon>
        <taxon>Metazoa</taxon>
        <taxon>Ecdysozoa</taxon>
        <taxon>Nematoda</taxon>
        <taxon>Chromadorea</taxon>
        <taxon>Rhabditida</taxon>
        <taxon>Rhabditina</taxon>
        <taxon>Rhabditomorpha</taxon>
        <taxon>Strongyloidea</taxon>
        <taxon>Ancylostomatidae</taxon>
        <taxon>Ancylostomatinae</taxon>
        <taxon>Ancylostoma</taxon>
    </lineage>
</organism>